<organism evidence="1 2">
    <name type="scientific">Micromonospora tarensis</name>
    <dbReference type="NCBI Taxonomy" id="2806100"/>
    <lineage>
        <taxon>Bacteria</taxon>
        <taxon>Bacillati</taxon>
        <taxon>Actinomycetota</taxon>
        <taxon>Actinomycetes</taxon>
        <taxon>Micromonosporales</taxon>
        <taxon>Micromonosporaceae</taxon>
        <taxon>Micromonospora</taxon>
    </lineage>
</organism>
<evidence type="ECO:0000313" key="2">
    <source>
        <dbReference type="Proteomes" id="UP000622245"/>
    </source>
</evidence>
<protein>
    <submittedName>
        <fullName evidence="1">Uncharacterized protein</fullName>
    </submittedName>
</protein>
<name>A0ABS1YGR0_9ACTN</name>
<comment type="caution">
    <text evidence="1">The sequence shown here is derived from an EMBL/GenBank/DDBJ whole genome shotgun (WGS) entry which is preliminary data.</text>
</comment>
<accession>A0ABS1YGR0</accession>
<sequence length="152" mass="16173">MSDEQTTENVLDRLLLALAAQLHTSPGPALAAGAVEAFADLSRAETDLIFGQAGLLVHYGADTAPLEALLHAISTVQRAEAPDDAALRPGDAVRLVGELPESLAEYDENWLRETGLVVRYVGRDATVDVQSDLAEDYWIATVPVAAVRQLPG</sequence>
<proteinExistence type="predicted"/>
<gene>
    <name evidence="1" type="ORF">JM949_14825</name>
</gene>
<evidence type="ECO:0000313" key="1">
    <source>
        <dbReference type="EMBL" id="MBM0276604.1"/>
    </source>
</evidence>
<dbReference type="RefSeq" id="WP_203149066.1">
    <property type="nucleotide sequence ID" value="NZ_JAEVHL010000062.1"/>
</dbReference>
<keyword evidence="2" id="KW-1185">Reference proteome</keyword>
<dbReference type="EMBL" id="JAEVHL010000062">
    <property type="protein sequence ID" value="MBM0276604.1"/>
    <property type="molecule type" value="Genomic_DNA"/>
</dbReference>
<reference evidence="1 2" key="1">
    <citation type="submission" date="2021-01" db="EMBL/GenBank/DDBJ databases">
        <title>Draft genome sequence of Micromonospora sp. strain STR1s_6.</title>
        <authorList>
            <person name="Karlyshev A."/>
            <person name="Jawad R."/>
        </authorList>
    </citation>
    <scope>NUCLEOTIDE SEQUENCE [LARGE SCALE GENOMIC DNA]</scope>
    <source>
        <strain evidence="1 2">STR1S-6</strain>
    </source>
</reference>
<dbReference type="Proteomes" id="UP000622245">
    <property type="component" value="Unassembled WGS sequence"/>
</dbReference>